<keyword evidence="8" id="KW-1185">Reference proteome</keyword>
<protein>
    <recommendedName>
        <fullName evidence="4">Large ribosomal subunit protein uL13</fullName>
    </recommendedName>
</protein>
<evidence type="ECO:0000256" key="1">
    <source>
        <dbReference type="ARBA" id="ARBA00006227"/>
    </source>
</evidence>
<dbReference type="InterPro" id="IPR005822">
    <property type="entry name" value="Ribosomal_uL13"/>
</dbReference>
<dbReference type="InterPro" id="IPR005823">
    <property type="entry name" value="Ribosomal_uL13_bac-type"/>
</dbReference>
<sequence>MVKRCWYIADAQGKTLGRFATKIASVLKGKNKTYYTSHIDNGDYVIVINANKVHLTGSKYKQKIYYRHSGYPGGLTQKTVNEMMKKFPNKVVEKAIFGMLPHNKLGRQIRKKLFVYSDNSFKKHNSQKPKFLEV</sequence>
<keyword evidence="2 4" id="KW-0689">Ribosomal protein</keyword>
<evidence type="ECO:0000256" key="2">
    <source>
        <dbReference type="ARBA" id="ARBA00022980"/>
    </source>
</evidence>
<dbReference type="HAMAP" id="MF_01366">
    <property type="entry name" value="Ribosomal_uL13"/>
    <property type="match status" value="1"/>
</dbReference>
<evidence type="ECO:0000313" key="7">
    <source>
        <dbReference type="EMBL" id="MDO8168192.1"/>
    </source>
</evidence>
<dbReference type="PIRSF" id="PIRSF002181">
    <property type="entry name" value="Ribosomal_L13"/>
    <property type="match status" value="1"/>
</dbReference>
<dbReference type="Gene3D" id="3.90.1180.10">
    <property type="entry name" value="Ribosomal protein L13"/>
    <property type="match status" value="1"/>
</dbReference>
<dbReference type="CDD" id="cd00392">
    <property type="entry name" value="Ribosomal_L13"/>
    <property type="match status" value="1"/>
</dbReference>
<reference evidence="7 8" key="1">
    <citation type="journal article" date="2023" name="Int. J. Syst. Evol. Microbiol.">
        <title>The observation of taxonomic boundaries for the 16SrII and 16SrXXV phytoplasmas using genome-based delimitation.</title>
        <authorList>
            <person name="Rodrigues Jardim B."/>
            <person name="Tran-Nguyen L.T.T."/>
            <person name="Gambley C."/>
            <person name="Al-Sadi A.M."/>
            <person name="Al-Subhi A.M."/>
            <person name="Foissac X."/>
            <person name="Salar P."/>
            <person name="Cai H."/>
            <person name="Yang J.Y."/>
            <person name="Davis R."/>
            <person name="Jones L."/>
            <person name="Rodoni B."/>
            <person name="Constable F.E."/>
        </authorList>
    </citation>
    <scope>NUCLEOTIDE SEQUENCE [LARGE SCALE GENOMIC DNA]</scope>
    <source>
        <strain evidence="7">BAWM-155c</strain>
    </source>
</reference>
<dbReference type="Proteomes" id="UP001172036">
    <property type="component" value="Unassembled WGS sequence"/>
</dbReference>
<dbReference type="SUPFAM" id="SSF52161">
    <property type="entry name" value="Ribosomal protein L13"/>
    <property type="match status" value="1"/>
</dbReference>
<gene>
    <name evidence="4 6 7" type="primary">rplM</name>
    <name evidence="7" type="ORF">OC680_01715</name>
</gene>
<dbReference type="GO" id="GO:0005840">
    <property type="term" value="C:ribosome"/>
    <property type="evidence" value="ECO:0007669"/>
    <property type="project" value="UniProtKB-KW"/>
</dbReference>
<dbReference type="EMBL" id="JAOSID010000006">
    <property type="protein sequence ID" value="MDO8168192.1"/>
    <property type="molecule type" value="Genomic_DNA"/>
</dbReference>
<proteinExistence type="inferred from homology"/>
<comment type="function">
    <text evidence="4 6">This protein is one of the early assembly proteins of the 50S ribosomal subunit, although it is not seen to bind rRNA by itself. It is important during the early stages of 50S assembly.</text>
</comment>
<dbReference type="PANTHER" id="PTHR11545">
    <property type="entry name" value="RIBOSOMAL PROTEIN L13"/>
    <property type="match status" value="1"/>
</dbReference>
<evidence type="ECO:0000256" key="6">
    <source>
        <dbReference type="RuleBase" id="RU003878"/>
    </source>
</evidence>
<accession>A0ABT9DDT9</accession>
<comment type="subunit">
    <text evidence="4">Part of the 50S ribosomal subunit.</text>
</comment>
<evidence type="ECO:0000256" key="3">
    <source>
        <dbReference type="ARBA" id="ARBA00023274"/>
    </source>
</evidence>
<dbReference type="PANTHER" id="PTHR11545:SF2">
    <property type="entry name" value="LARGE RIBOSOMAL SUBUNIT PROTEIN UL13M"/>
    <property type="match status" value="1"/>
</dbReference>
<dbReference type="Pfam" id="PF00572">
    <property type="entry name" value="Ribosomal_L13"/>
    <property type="match status" value="1"/>
</dbReference>
<evidence type="ECO:0000256" key="5">
    <source>
        <dbReference type="RuleBase" id="RU003877"/>
    </source>
</evidence>
<dbReference type="InterPro" id="IPR036899">
    <property type="entry name" value="Ribosomal_uL13_sf"/>
</dbReference>
<comment type="caution">
    <text evidence="7">The sequence shown here is derived from an EMBL/GenBank/DDBJ whole genome shotgun (WGS) entry which is preliminary data.</text>
</comment>
<evidence type="ECO:0000256" key="4">
    <source>
        <dbReference type="HAMAP-Rule" id="MF_01366"/>
    </source>
</evidence>
<dbReference type="InterPro" id="IPR023563">
    <property type="entry name" value="Ribosomal_uL13_CS"/>
</dbReference>
<evidence type="ECO:0000313" key="8">
    <source>
        <dbReference type="Proteomes" id="UP001172036"/>
    </source>
</evidence>
<name>A0ABT9DDT9_9MOLU</name>
<comment type="similarity">
    <text evidence="1 4 5">Belongs to the universal ribosomal protein uL13 family.</text>
</comment>
<dbReference type="NCBIfam" id="TIGR01066">
    <property type="entry name" value="rplM_bact"/>
    <property type="match status" value="1"/>
</dbReference>
<keyword evidence="3 4" id="KW-0687">Ribonucleoprotein</keyword>
<organism evidence="7 8">
    <name type="scientific">Candidatus Phytoplasma melaleucae</name>
    <dbReference type="NCBI Taxonomy" id="2982630"/>
    <lineage>
        <taxon>Bacteria</taxon>
        <taxon>Bacillati</taxon>
        <taxon>Mycoplasmatota</taxon>
        <taxon>Mollicutes</taxon>
        <taxon>Acholeplasmatales</taxon>
        <taxon>Acholeplasmataceae</taxon>
        <taxon>Candidatus Phytoplasma</taxon>
    </lineage>
</organism>
<dbReference type="PROSITE" id="PS00783">
    <property type="entry name" value="RIBOSOMAL_L13"/>
    <property type="match status" value="1"/>
</dbReference>